<dbReference type="Proteomes" id="UP000597444">
    <property type="component" value="Unassembled WGS sequence"/>
</dbReference>
<comment type="similarity">
    <text evidence="2 4">Belongs to the bacterial solute-binding protein 3 family.</text>
</comment>
<gene>
    <name evidence="7" type="ORF">KSF_056560</name>
</gene>
<dbReference type="AlphaFoldDB" id="A0A8J3INF2"/>
<reference evidence="7" key="1">
    <citation type="submission" date="2020-10" db="EMBL/GenBank/DDBJ databases">
        <title>Taxonomic study of unclassified bacteria belonging to the class Ktedonobacteria.</title>
        <authorList>
            <person name="Yabe S."/>
            <person name="Wang C.M."/>
            <person name="Zheng Y."/>
            <person name="Sakai Y."/>
            <person name="Cavaletti L."/>
            <person name="Monciardini P."/>
            <person name="Donadio S."/>
        </authorList>
    </citation>
    <scope>NUCLEOTIDE SEQUENCE</scope>
    <source>
        <strain evidence="7">ID150040</strain>
    </source>
</reference>
<dbReference type="InterPro" id="IPR018313">
    <property type="entry name" value="SBP_3_CS"/>
</dbReference>
<feature type="domain" description="Solute-binding protein family 3/N-terminal" evidence="6">
    <location>
        <begin position="54"/>
        <end position="283"/>
    </location>
</feature>
<dbReference type="InterPro" id="IPR001638">
    <property type="entry name" value="Solute-binding_3/MltF_N"/>
</dbReference>
<evidence type="ECO:0000256" key="4">
    <source>
        <dbReference type="RuleBase" id="RU003744"/>
    </source>
</evidence>
<dbReference type="GO" id="GO:0030313">
    <property type="term" value="C:cell envelope"/>
    <property type="evidence" value="ECO:0007669"/>
    <property type="project" value="UniProtKB-SubCell"/>
</dbReference>
<proteinExistence type="inferred from homology"/>
<name>A0A8J3INF2_9CHLR</name>
<comment type="subcellular location">
    <subcellularLocation>
        <location evidence="1">Cell envelope</location>
    </subcellularLocation>
</comment>
<evidence type="ECO:0000256" key="5">
    <source>
        <dbReference type="SAM" id="SignalP"/>
    </source>
</evidence>
<dbReference type="PANTHER" id="PTHR35936:SF17">
    <property type="entry name" value="ARGININE-BINDING EXTRACELLULAR PROTEIN ARTP"/>
    <property type="match status" value="1"/>
</dbReference>
<organism evidence="7 8">
    <name type="scientific">Reticulibacter mediterranei</name>
    <dbReference type="NCBI Taxonomy" id="2778369"/>
    <lineage>
        <taxon>Bacteria</taxon>
        <taxon>Bacillati</taxon>
        <taxon>Chloroflexota</taxon>
        <taxon>Ktedonobacteria</taxon>
        <taxon>Ktedonobacterales</taxon>
        <taxon>Reticulibacteraceae</taxon>
        <taxon>Reticulibacter</taxon>
    </lineage>
</organism>
<dbReference type="EMBL" id="BNJK01000001">
    <property type="protein sequence ID" value="GHO95608.1"/>
    <property type="molecule type" value="Genomic_DNA"/>
</dbReference>
<evidence type="ECO:0000256" key="1">
    <source>
        <dbReference type="ARBA" id="ARBA00004196"/>
    </source>
</evidence>
<evidence type="ECO:0000256" key="2">
    <source>
        <dbReference type="ARBA" id="ARBA00010333"/>
    </source>
</evidence>
<keyword evidence="3 5" id="KW-0732">Signal</keyword>
<evidence type="ECO:0000313" key="7">
    <source>
        <dbReference type="EMBL" id="GHO95608.1"/>
    </source>
</evidence>
<accession>A0A8J3INF2</accession>
<dbReference type="Pfam" id="PF00497">
    <property type="entry name" value="SBP_bac_3"/>
    <property type="match status" value="1"/>
</dbReference>
<keyword evidence="8" id="KW-1185">Reference proteome</keyword>
<dbReference type="PROSITE" id="PS01039">
    <property type="entry name" value="SBP_BACTERIAL_3"/>
    <property type="match status" value="1"/>
</dbReference>
<evidence type="ECO:0000256" key="3">
    <source>
        <dbReference type="ARBA" id="ARBA00022729"/>
    </source>
</evidence>
<dbReference type="RefSeq" id="WP_220206278.1">
    <property type="nucleotide sequence ID" value="NZ_BNJK01000001.1"/>
</dbReference>
<dbReference type="SUPFAM" id="SSF53850">
    <property type="entry name" value="Periplasmic binding protein-like II"/>
    <property type="match status" value="1"/>
</dbReference>
<sequence>MHLSSFFSRKRSYVMLASMLLMLLLTACGNTNTQPASPPKTSVAPPSNLMVPGTLSVGSELTYPPKEFVDTATGKPTGFDIDLITAMADRMGLKTNIVSTRFDTIIDDLNNKRFDVIISGMHVTPAREQKVDFIKYVRSGESLLVSKGNPENIKSYTDLCGKRVGVQGGTIQQDHLNATSTQCTKSGKAPLEITVLTSQNEVINLLVNKRVDATLQVDAVSSYYLKQNSGTLEVAGEIVNADPEGIAVRKGDTSMNIAMQKALDAVKADGTYKKLLDKWGLSNEAI</sequence>
<evidence type="ECO:0000259" key="6">
    <source>
        <dbReference type="SMART" id="SM00062"/>
    </source>
</evidence>
<feature type="signal peptide" evidence="5">
    <location>
        <begin position="1"/>
        <end position="27"/>
    </location>
</feature>
<evidence type="ECO:0000313" key="8">
    <source>
        <dbReference type="Proteomes" id="UP000597444"/>
    </source>
</evidence>
<protein>
    <recommendedName>
        <fullName evidence="6">Solute-binding protein family 3/N-terminal domain-containing protein</fullName>
    </recommendedName>
</protein>
<dbReference type="PANTHER" id="PTHR35936">
    <property type="entry name" value="MEMBRANE-BOUND LYTIC MUREIN TRANSGLYCOSYLASE F"/>
    <property type="match status" value="1"/>
</dbReference>
<dbReference type="CDD" id="cd01004">
    <property type="entry name" value="PBP2_MidA_like"/>
    <property type="match status" value="1"/>
</dbReference>
<feature type="chain" id="PRO_5035266849" description="Solute-binding protein family 3/N-terminal domain-containing protein" evidence="5">
    <location>
        <begin position="28"/>
        <end position="286"/>
    </location>
</feature>
<comment type="caution">
    <text evidence="7">The sequence shown here is derived from an EMBL/GenBank/DDBJ whole genome shotgun (WGS) entry which is preliminary data.</text>
</comment>
<dbReference type="Gene3D" id="3.40.190.10">
    <property type="entry name" value="Periplasmic binding protein-like II"/>
    <property type="match status" value="2"/>
</dbReference>
<dbReference type="SMART" id="SM00062">
    <property type="entry name" value="PBPb"/>
    <property type="match status" value="1"/>
</dbReference>